<evidence type="ECO:0000256" key="2">
    <source>
        <dbReference type="SAM" id="SignalP"/>
    </source>
</evidence>
<reference evidence="3 4" key="1">
    <citation type="submission" date="2024-09" db="EMBL/GenBank/DDBJ databases">
        <title>Rethinking Asexuality: The Enigmatic Case of Functional Sexual Genes in Lepraria (Stereocaulaceae).</title>
        <authorList>
            <person name="Doellman M."/>
            <person name="Sun Y."/>
            <person name="Barcenas-Pena A."/>
            <person name="Lumbsch H.T."/>
            <person name="Grewe F."/>
        </authorList>
    </citation>
    <scope>NUCLEOTIDE SEQUENCE [LARGE SCALE GENOMIC DNA]</scope>
    <source>
        <strain evidence="3 4">Mercado 3170</strain>
    </source>
</reference>
<dbReference type="Proteomes" id="UP001590950">
    <property type="component" value="Unassembled WGS sequence"/>
</dbReference>
<gene>
    <name evidence="3" type="ORF">N7G274_009314</name>
</gene>
<comment type="caution">
    <text evidence="3">The sequence shown here is derived from an EMBL/GenBank/DDBJ whole genome shotgun (WGS) entry which is preliminary data.</text>
</comment>
<keyword evidence="2" id="KW-0732">Signal</keyword>
<evidence type="ECO:0000313" key="3">
    <source>
        <dbReference type="EMBL" id="KAL2037840.1"/>
    </source>
</evidence>
<feature type="transmembrane region" description="Helical" evidence="1">
    <location>
        <begin position="34"/>
        <end position="51"/>
    </location>
</feature>
<keyword evidence="1" id="KW-0472">Membrane</keyword>
<accession>A0ABR3ZXE2</accession>
<feature type="signal peptide" evidence="2">
    <location>
        <begin position="1"/>
        <end position="20"/>
    </location>
</feature>
<keyword evidence="1" id="KW-1133">Transmembrane helix</keyword>
<feature type="chain" id="PRO_5047090382" evidence="2">
    <location>
        <begin position="21"/>
        <end position="147"/>
    </location>
</feature>
<organism evidence="3 4">
    <name type="scientific">Stereocaulon virgatum</name>
    <dbReference type="NCBI Taxonomy" id="373712"/>
    <lineage>
        <taxon>Eukaryota</taxon>
        <taxon>Fungi</taxon>
        <taxon>Dikarya</taxon>
        <taxon>Ascomycota</taxon>
        <taxon>Pezizomycotina</taxon>
        <taxon>Lecanoromycetes</taxon>
        <taxon>OSLEUM clade</taxon>
        <taxon>Lecanoromycetidae</taxon>
        <taxon>Lecanorales</taxon>
        <taxon>Lecanorineae</taxon>
        <taxon>Stereocaulaceae</taxon>
        <taxon>Stereocaulon</taxon>
    </lineage>
</organism>
<evidence type="ECO:0000313" key="4">
    <source>
        <dbReference type="Proteomes" id="UP001590950"/>
    </source>
</evidence>
<name>A0ABR3ZXE2_9LECA</name>
<sequence length="147" mass="16176">MSAQLLYIVVLLASQVSLNALVVAFTPPSSPLRLAVLPLIVICVFQVLPICMEATGKVIWAAFLGEHSITFLVQYIDTVLLSKWSVEASGPISSPVIETVHNQRVPMTTWDRLRFGYRAAMSTRNLGTPYEVKGVPRFSAKDPSYVP</sequence>
<dbReference type="EMBL" id="JBEFKJ010000036">
    <property type="protein sequence ID" value="KAL2037840.1"/>
    <property type="molecule type" value="Genomic_DNA"/>
</dbReference>
<keyword evidence="1" id="KW-0812">Transmembrane</keyword>
<evidence type="ECO:0000256" key="1">
    <source>
        <dbReference type="SAM" id="Phobius"/>
    </source>
</evidence>
<protein>
    <submittedName>
        <fullName evidence="3">Uncharacterized protein</fullName>
    </submittedName>
</protein>
<keyword evidence="4" id="KW-1185">Reference proteome</keyword>
<proteinExistence type="predicted"/>